<evidence type="ECO:0000259" key="10">
    <source>
        <dbReference type="Pfam" id="PF04652"/>
    </source>
</evidence>
<dbReference type="Gene3D" id="1.25.40.270">
    <property type="entry name" value="Vacuolar protein sorting-associated protein vta1"/>
    <property type="match status" value="1"/>
</dbReference>
<keyword evidence="13" id="KW-1185">Reference proteome</keyword>
<dbReference type="GO" id="GO:0015031">
    <property type="term" value="P:protein transport"/>
    <property type="evidence" value="ECO:0007669"/>
    <property type="project" value="UniProtKB-KW"/>
</dbReference>
<evidence type="ECO:0000256" key="5">
    <source>
        <dbReference type="ARBA" id="ARBA00022490"/>
    </source>
</evidence>
<feature type="compositionally biased region" description="Polar residues" evidence="9">
    <location>
        <begin position="310"/>
        <end position="324"/>
    </location>
</feature>
<feature type="compositionally biased region" description="Low complexity" evidence="9">
    <location>
        <begin position="257"/>
        <end position="272"/>
    </location>
</feature>
<evidence type="ECO:0000256" key="2">
    <source>
        <dbReference type="ARBA" id="ARBA00004496"/>
    </source>
</evidence>
<evidence type="ECO:0000256" key="9">
    <source>
        <dbReference type="SAM" id="MobiDB-lite"/>
    </source>
</evidence>
<feature type="compositionally biased region" description="Basic and acidic residues" evidence="9">
    <location>
        <begin position="285"/>
        <end position="296"/>
    </location>
</feature>
<feature type="domain" description="Vta1/callose synthase N-terminal" evidence="10">
    <location>
        <begin position="18"/>
        <end position="162"/>
    </location>
</feature>
<feature type="compositionally biased region" description="Pro residues" evidence="9">
    <location>
        <begin position="193"/>
        <end position="203"/>
    </location>
</feature>
<evidence type="ECO:0000256" key="3">
    <source>
        <dbReference type="ARBA" id="ARBA00007895"/>
    </source>
</evidence>
<dbReference type="InterPro" id="IPR044538">
    <property type="entry name" value="Vta1-like"/>
</dbReference>
<sequence length="453" mass="48213">MSAKAPLGLPSITPALKSITPYLQRAEEIRKQEPIVAYWCAYYAAQLGIGLKIKDAASRNVLIALLGYLEQMKSEIGTSDAIDNDAAGSAYVENFSLRVFSAADNEDRSGRATKATAKKFLVAANFLEVLKTFNNADISESNLEKIRYAKWKAAEIAKAFREGRTPAPGPPGFAEEQEIANQLLSLEERPPDIPDLPAPPSQPTPSGRLSPQRSTSSRERSRTPPSGSPKTTFIPAPHAADEWSTIVAPNASILDAGPGIPSRPIPRRSNSGGSIGRTSPNGSPRQDHHFSGESRKSSSRSPKHSPTGSKPSSPTRQGRTSSQGSEKKVHFTPSVIGGSVTTGSQPGSPQQGHTNLPPFHTQPGASFADSLPSPPPPPPSAPSAPYRPEPAVRSPPLRYQPPPPAPAPARVILTPALILQVQKQCRLASSALDYEDAETAKRELRAALALLGD</sequence>
<dbReference type="GO" id="GO:0032511">
    <property type="term" value="P:late endosome to vacuole transport via multivesicular body sorting pathway"/>
    <property type="evidence" value="ECO:0007669"/>
    <property type="project" value="InterPro"/>
</dbReference>
<dbReference type="Pfam" id="PF04652">
    <property type="entry name" value="Vta1"/>
    <property type="match status" value="1"/>
</dbReference>
<feature type="compositionally biased region" description="Polar residues" evidence="9">
    <location>
        <begin position="339"/>
        <end position="354"/>
    </location>
</feature>
<evidence type="ECO:0000256" key="1">
    <source>
        <dbReference type="ARBA" id="ARBA00004481"/>
    </source>
</evidence>
<dbReference type="OrthoDB" id="391137at2759"/>
<keyword evidence="5" id="KW-0963">Cytoplasm</keyword>
<dbReference type="Pfam" id="PF18097">
    <property type="entry name" value="Vta1_C"/>
    <property type="match status" value="1"/>
</dbReference>
<dbReference type="InterPro" id="IPR023175">
    <property type="entry name" value="Vta1/CALS_N_sf"/>
</dbReference>
<dbReference type="Proteomes" id="UP001140091">
    <property type="component" value="Unassembled WGS sequence"/>
</dbReference>
<feature type="non-terminal residue" evidence="12">
    <location>
        <position position="453"/>
    </location>
</feature>
<evidence type="ECO:0000256" key="4">
    <source>
        <dbReference type="ARBA" id="ARBA00022448"/>
    </source>
</evidence>
<keyword evidence="6" id="KW-0967">Endosome</keyword>
<keyword evidence="7" id="KW-0653">Protein transport</keyword>
<evidence type="ECO:0000256" key="6">
    <source>
        <dbReference type="ARBA" id="ARBA00022753"/>
    </source>
</evidence>
<feature type="region of interest" description="Disordered" evidence="9">
    <location>
        <begin position="252"/>
        <end position="406"/>
    </location>
</feature>
<proteinExistence type="inferred from homology"/>
<dbReference type="PANTHER" id="PTHR46009:SF1">
    <property type="entry name" value="VACUOLAR PROTEIN SORTING-ASSOCIATED PROTEIN VTA1 HOMOLOG"/>
    <property type="match status" value="1"/>
</dbReference>
<name>A0A9W8J8U4_9AGAR</name>
<evidence type="ECO:0000256" key="7">
    <source>
        <dbReference type="ARBA" id="ARBA00022927"/>
    </source>
</evidence>
<evidence type="ECO:0000313" key="13">
    <source>
        <dbReference type="Proteomes" id="UP001140091"/>
    </source>
</evidence>
<evidence type="ECO:0008006" key="14">
    <source>
        <dbReference type="Google" id="ProtNLM"/>
    </source>
</evidence>
<dbReference type="Gene3D" id="1.20.5.420">
    <property type="entry name" value="Immunoglobulin FC, subunit C"/>
    <property type="match status" value="1"/>
</dbReference>
<accession>A0A9W8J8U4</accession>
<gene>
    <name evidence="12" type="ORF">H1R20_g6589</name>
</gene>
<feature type="compositionally biased region" description="Pro residues" evidence="9">
    <location>
        <begin position="372"/>
        <end position="388"/>
    </location>
</feature>
<comment type="subcellular location">
    <subcellularLocation>
        <location evidence="2">Cytoplasm</location>
    </subcellularLocation>
    <subcellularLocation>
        <location evidence="1">Endosome membrane</location>
        <topology evidence="1">Peripheral membrane protein</topology>
    </subcellularLocation>
</comment>
<dbReference type="GO" id="GO:0005771">
    <property type="term" value="C:multivesicular body"/>
    <property type="evidence" value="ECO:0007669"/>
    <property type="project" value="TreeGrafter"/>
</dbReference>
<feature type="region of interest" description="Disordered" evidence="9">
    <location>
        <begin position="189"/>
        <end position="235"/>
    </location>
</feature>
<evidence type="ECO:0000313" key="12">
    <source>
        <dbReference type="EMBL" id="KAJ2930511.1"/>
    </source>
</evidence>
<feature type="domain" description="Vta1 C-terminal" evidence="11">
    <location>
        <begin position="418"/>
        <end position="452"/>
    </location>
</feature>
<keyword evidence="8" id="KW-0472">Membrane</keyword>
<dbReference type="InterPro" id="IPR039431">
    <property type="entry name" value="Vta1/CALS_N"/>
</dbReference>
<dbReference type="GO" id="GO:0010008">
    <property type="term" value="C:endosome membrane"/>
    <property type="evidence" value="ECO:0007669"/>
    <property type="project" value="UniProtKB-SubCell"/>
</dbReference>
<dbReference type="InterPro" id="IPR041212">
    <property type="entry name" value="Vta1_C"/>
</dbReference>
<organism evidence="12 13">
    <name type="scientific">Candolleomyces eurysporus</name>
    <dbReference type="NCBI Taxonomy" id="2828524"/>
    <lineage>
        <taxon>Eukaryota</taxon>
        <taxon>Fungi</taxon>
        <taxon>Dikarya</taxon>
        <taxon>Basidiomycota</taxon>
        <taxon>Agaricomycotina</taxon>
        <taxon>Agaricomycetes</taxon>
        <taxon>Agaricomycetidae</taxon>
        <taxon>Agaricales</taxon>
        <taxon>Agaricineae</taxon>
        <taxon>Psathyrellaceae</taxon>
        <taxon>Candolleomyces</taxon>
    </lineage>
</organism>
<protein>
    <recommendedName>
        <fullName evidence="14">DUF605-domain-containing protein</fullName>
    </recommendedName>
</protein>
<comment type="caution">
    <text evidence="12">The sequence shown here is derived from an EMBL/GenBank/DDBJ whole genome shotgun (WGS) entry which is preliminary data.</text>
</comment>
<comment type="similarity">
    <text evidence="3">Belongs to the VTA1 family.</text>
</comment>
<reference evidence="12" key="1">
    <citation type="submission" date="2022-06" db="EMBL/GenBank/DDBJ databases">
        <title>Genome Sequence of Candolleomyces eurysporus.</title>
        <authorList>
            <person name="Buettner E."/>
        </authorList>
    </citation>
    <scope>NUCLEOTIDE SEQUENCE</scope>
    <source>
        <strain evidence="12">VTCC 930004</strain>
    </source>
</reference>
<dbReference type="PANTHER" id="PTHR46009">
    <property type="entry name" value="VACUOLAR PROTEIN SORTING-ASSOCIATED PROTEIN VTA1 HOMOLOG"/>
    <property type="match status" value="1"/>
</dbReference>
<dbReference type="EMBL" id="JANBPK010000834">
    <property type="protein sequence ID" value="KAJ2930511.1"/>
    <property type="molecule type" value="Genomic_DNA"/>
</dbReference>
<keyword evidence="4" id="KW-0813">Transport</keyword>
<evidence type="ECO:0000256" key="8">
    <source>
        <dbReference type="ARBA" id="ARBA00023136"/>
    </source>
</evidence>
<evidence type="ECO:0000259" key="11">
    <source>
        <dbReference type="Pfam" id="PF18097"/>
    </source>
</evidence>
<dbReference type="AlphaFoldDB" id="A0A9W8J8U4"/>